<feature type="transmembrane region" description="Helical" evidence="6">
    <location>
        <begin position="67"/>
        <end position="89"/>
    </location>
</feature>
<evidence type="ECO:0000256" key="3">
    <source>
        <dbReference type="ARBA" id="ARBA00022989"/>
    </source>
</evidence>
<protein>
    <submittedName>
        <fullName evidence="7">Complex I subunit 1 family protein</fullName>
    </submittedName>
</protein>
<organism evidence="7 8">
    <name type="scientific">Nonomuraea guangzhouensis</name>
    <dbReference type="NCBI Taxonomy" id="1291555"/>
    <lineage>
        <taxon>Bacteria</taxon>
        <taxon>Bacillati</taxon>
        <taxon>Actinomycetota</taxon>
        <taxon>Actinomycetes</taxon>
        <taxon>Streptosporangiales</taxon>
        <taxon>Streptosporangiaceae</taxon>
        <taxon>Nonomuraea</taxon>
    </lineage>
</organism>
<evidence type="ECO:0000256" key="4">
    <source>
        <dbReference type="ARBA" id="ARBA00023136"/>
    </source>
</evidence>
<name>A0ABW4G5U6_9ACTN</name>
<keyword evidence="4 6" id="KW-0472">Membrane</keyword>
<comment type="caution">
    <text evidence="7">The sequence shown here is derived from an EMBL/GenBank/DDBJ whole genome shotgun (WGS) entry which is preliminary data.</text>
</comment>
<dbReference type="EMBL" id="JBHUCM010000012">
    <property type="protein sequence ID" value="MFD1538100.1"/>
    <property type="molecule type" value="Genomic_DNA"/>
</dbReference>
<evidence type="ECO:0000313" key="7">
    <source>
        <dbReference type="EMBL" id="MFD1538100.1"/>
    </source>
</evidence>
<proteinExistence type="inferred from homology"/>
<gene>
    <name evidence="7" type="ORF">ACFSJ0_13690</name>
</gene>
<feature type="transmembrane region" description="Helical" evidence="6">
    <location>
        <begin position="281"/>
        <end position="305"/>
    </location>
</feature>
<accession>A0ABW4G5U6</accession>
<dbReference type="PANTHER" id="PTHR11432:SF3">
    <property type="entry name" value="NADH-UBIQUINONE OXIDOREDUCTASE CHAIN 1"/>
    <property type="match status" value="1"/>
</dbReference>
<feature type="transmembrane region" description="Helical" evidence="6">
    <location>
        <begin position="251"/>
        <end position="269"/>
    </location>
</feature>
<keyword evidence="3 6" id="KW-1133">Transmembrane helix</keyword>
<reference evidence="8" key="1">
    <citation type="journal article" date="2019" name="Int. J. Syst. Evol. Microbiol.">
        <title>The Global Catalogue of Microorganisms (GCM) 10K type strain sequencing project: providing services to taxonomists for standard genome sequencing and annotation.</title>
        <authorList>
            <consortium name="The Broad Institute Genomics Platform"/>
            <consortium name="The Broad Institute Genome Sequencing Center for Infectious Disease"/>
            <person name="Wu L."/>
            <person name="Ma J."/>
        </authorList>
    </citation>
    <scope>NUCLEOTIDE SEQUENCE [LARGE SCALE GENOMIC DNA]</scope>
    <source>
        <strain evidence="8">CGMCC 1.15399</strain>
    </source>
</reference>
<evidence type="ECO:0000256" key="5">
    <source>
        <dbReference type="RuleBase" id="RU000471"/>
    </source>
</evidence>
<comment type="subcellular location">
    <subcellularLocation>
        <location evidence="5">Cell membrane</location>
        <topology evidence="5">Multi-pass membrane protein</topology>
    </subcellularLocation>
    <subcellularLocation>
        <location evidence="1">Membrane</location>
        <topology evidence="1">Multi-pass membrane protein</topology>
    </subcellularLocation>
</comment>
<evidence type="ECO:0000256" key="1">
    <source>
        <dbReference type="ARBA" id="ARBA00004141"/>
    </source>
</evidence>
<feature type="transmembrane region" description="Helical" evidence="6">
    <location>
        <begin position="226"/>
        <end position="245"/>
    </location>
</feature>
<dbReference type="RefSeq" id="WP_219531159.1">
    <property type="nucleotide sequence ID" value="NZ_JAHKRM010000010.1"/>
</dbReference>
<feature type="transmembrane region" description="Helical" evidence="6">
    <location>
        <begin position="171"/>
        <end position="194"/>
    </location>
</feature>
<feature type="transmembrane region" description="Helical" evidence="6">
    <location>
        <begin position="134"/>
        <end position="159"/>
    </location>
</feature>
<feature type="transmembrane region" description="Helical" evidence="6">
    <location>
        <begin position="101"/>
        <end position="122"/>
    </location>
</feature>
<dbReference type="InterPro" id="IPR001694">
    <property type="entry name" value="NADH_UbQ_OxRdtase_su1/FPO"/>
</dbReference>
<dbReference type="Proteomes" id="UP001597097">
    <property type="component" value="Unassembled WGS sequence"/>
</dbReference>
<evidence type="ECO:0000256" key="6">
    <source>
        <dbReference type="SAM" id="Phobius"/>
    </source>
</evidence>
<keyword evidence="5" id="KW-0520">NAD</keyword>
<feature type="transmembrane region" description="Helical" evidence="6">
    <location>
        <begin position="6"/>
        <end position="26"/>
    </location>
</feature>
<sequence>MAEPGAVLGLAAALAALIWGAAAFDARLGSPPRSRHPGPPPQQPGPLREVARLLVQQRRLTLLPDALLTRIGLLTLLLAPVLAAAVLPLGGAPVVDLDVGVVWFNAMEVCVWPALWLIGWGANSVYPLIGGYRYVVQGLAYELPHMFALITVALGAGSLRMTGIVQAQHDLWYAVWMPVAFLVYLVSALAMAFWGPMGQPLGRDLAGGVPAELAGADRLLFLAGRYAVLVVAAAAAVPLFLGGGAGPLLPAWAWTLVKTVAVLVPLVVAKHRLPAVRMDRFMDFSWMVLIPLMLAQLLVVGIVVLP</sequence>
<keyword evidence="8" id="KW-1185">Reference proteome</keyword>
<evidence type="ECO:0000313" key="8">
    <source>
        <dbReference type="Proteomes" id="UP001597097"/>
    </source>
</evidence>
<evidence type="ECO:0000256" key="2">
    <source>
        <dbReference type="ARBA" id="ARBA00022692"/>
    </source>
</evidence>
<comment type="similarity">
    <text evidence="5">Belongs to the complex I subunit 1 family.</text>
</comment>
<dbReference type="Pfam" id="PF00146">
    <property type="entry name" value="NADHdh"/>
    <property type="match status" value="1"/>
</dbReference>
<dbReference type="PANTHER" id="PTHR11432">
    <property type="entry name" value="NADH DEHYDROGENASE SUBUNIT 1"/>
    <property type="match status" value="1"/>
</dbReference>
<keyword evidence="2 5" id="KW-0812">Transmembrane</keyword>